<dbReference type="InterPro" id="IPR008270">
    <property type="entry name" value="Glyco_hydro_25_AS"/>
</dbReference>
<organism evidence="5 6">
    <name type="scientific">Phycicoccus sonneratiae</name>
    <dbReference type="NCBI Taxonomy" id="2807628"/>
    <lineage>
        <taxon>Bacteria</taxon>
        <taxon>Bacillati</taxon>
        <taxon>Actinomycetota</taxon>
        <taxon>Actinomycetes</taxon>
        <taxon>Micrococcales</taxon>
        <taxon>Intrasporangiaceae</taxon>
        <taxon>Phycicoccus</taxon>
    </lineage>
</organism>
<evidence type="ECO:0000256" key="3">
    <source>
        <dbReference type="ARBA" id="ARBA00023295"/>
    </source>
</evidence>
<dbReference type="PROSITE" id="PS51904">
    <property type="entry name" value="GLYCOSYL_HYDROL_F25_2"/>
    <property type="match status" value="1"/>
</dbReference>
<evidence type="ECO:0000256" key="1">
    <source>
        <dbReference type="ARBA" id="ARBA00010646"/>
    </source>
</evidence>
<keyword evidence="6" id="KW-1185">Reference proteome</keyword>
<protein>
    <recommendedName>
        <fullName evidence="4">Lysozyme</fullName>
        <ecNumber evidence="4">3.2.1.17</ecNumber>
    </recommendedName>
</protein>
<dbReference type="SMART" id="SM00641">
    <property type="entry name" value="Glyco_25"/>
    <property type="match status" value="1"/>
</dbReference>
<dbReference type="PANTHER" id="PTHR34135">
    <property type="entry name" value="LYSOZYME"/>
    <property type="match status" value="1"/>
</dbReference>
<reference evidence="5" key="1">
    <citation type="submission" date="2021-02" db="EMBL/GenBank/DDBJ databases">
        <title>Phycicoccus sp. MQZ13P-5T, whole genome shotgun sequence.</title>
        <authorList>
            <person name="Tuo L."/>
        </authorList>
    </citation>
    <scope>NUCLEOTIDE SEQUENCE</scope>
    <source>
        <strain evidence="5">MQZ13P-5</strain>
    </source>
</reference>
<comment type="caution">
    <text evidence="5">The sequence shown here is derived from an EMBL/GenBank/DDBJ whole genome shotgun (WGS) entry which is preliminary data.</text>
</comment>
<keyword evidence="2 4" id="KW-0378">Hydrolase</keyword>
<evidence type="ECO:0000313" key="5">
    <source>
        <dbReference type="EMBL" id="MBM6402038.1"/>
    </source>
</evidence>
<dbReference type="PANTHER" id="PTHR34135:SF2">
    <property type="entry name" value="LYSOZYME"/>
    <property type="match status" value="1"/>
</dbReference>
<accession>A0ABS2CQE1</accession>
<gene>
    <name evidence="5" type="ORF">JQN70_16685</name>
</gene>
<dbReference type="InterPro" id="IPR017853">
    <property type="entry name" value="GH"/>
</dbReference>
<evidence type="ECO:0000256" key="2">
    <source>
        <dbReference type="ARBA" id="ARBA00022801"/>
    </source>
</evidence>
<dbReference type="SUPFAM" id="SSF51445">
    <property type="entry name" value="(Trans)glycosidases"/>
    <property type="match status" value="1"/>
</dbReference>
<dbReference type="Proteomes" id="UP001430172">
    <property type="component" value="Unassembled WGS sequence"/>
</dbReference>
<sequence length="234" mass="25290">MARGLLRWGGALLVVALLVAGAGWLGYRQVLPSYRPTLAAGESYGIDVSTHQGSVDWAAVAGDGIDAAYVKASEGATFEDDRFVENWRGAREAGLEVGAYHFFTLCKDGDEQAANLLGRLREVGADASSLPPVVDLELSGNCSARPSRAVVQQRLSDLVAAVEEATGQRVVLYLLDDFAEHYPLPDALADRDRWVRRLLLRPADDGWAWWQVSSRASVEGVEGPVDLDVVATRP</sequence>
<dbReference type="Pfam" id="PF01183">
    <property type="entry name" value="Glyco_hydro_25"/>
    <property type="match status" value="1"/>
</dbReference>
<comment type="similarity">
    <text evidence="1 4">Belongs to the glycosyl hydrolase 25 family.</text>
</comment>
<dbReference type="RefSeq" id="WP_204132504.1">
    <property type="nucleotide sequence ID" value="NZ_JAFDVD010000020.1"/>
</dbReference>
<dbReference type="Gene3D" id="3.20.20.80">
    <property type="entry name" value="Glycosidases"/>
    <property type="match status" value="1"/>
</dbReference>
<keyword evidence="3 4" id="KW-0326">Glycosidase</keyword>
<comment type="catalytic activity">
    <reaction evidence="4">
        <text>Hydrolysis of (1-&gt;4)-beta-linkages between N-acetylmuramic acid and N-acetyl-D-glucosamine residues in a peptidoglycan and between N-acetyl-D-glucosamine residues in chitodextrins.</text>
        <dbReference type="EC" id="3.2.1.17"/>
    </reaction>
</comment>
<name>A0ABS2CQE1_9MICO</name>
<evidence type="ECO:0000256" key="4">
    <source>
        <dbReference type="RuleBase" id="RU361176"/>
    </source>
</evidence>
<dbReference type="InterPro" id="IPR018077">
    <property type="entry name" value="Glyco_hydro_fam25_subgr"/>
</dbReference>
<proteinExistence type="inferred from homology"/>
<dbReference type="EMBL" id="JAFDVD010000020">
    <property type="protein sequence ID" value="MBM6402038.1"/>
    <property type="molecule type" value="Genomic_DNA"/>
</dbReference>
<dbReference type="PROSITE" id="PS00953">
    <property type="entry name" value="GLYCOSYL_HYDROL_F25_1"/>
    <property type="match status" value="1"/>
</dbReference>
<dbReference type="InterPro" id="IPR002053">
    <property type="entry name" value="Glyco_hydro_25"/>
</dbReference>
<evidence type="ECO:0000313" key="6">
    <source>
        <dbReference type="Proteomes" id="UP001430172"/>
    </source>
</evidence>
<dbReference type="EC" id="3.2.1.17" evidence="4"/>